<evidence type="ECO:0000256" key="5">
    <source>
        <dbReference type="ARBA" id="ARBA00022759"/>
    </source>
</evidence>
<dbReference type="InterPro" id="IPR053134">
    <property type="entry name" value="RNA-dir_DNA_polymerase"/>
</dbReference>
<dbReference type="Gene3D" id="3.10.10.10">
    <property type="entry name" value="HIV Type 1 Reverse Transcriptase, subunit A, domain 1"/>
    <property type="match status" value="1"/>
</dbReference>
<dbReference type="Pfam" id="PF00078">
    <property type="entry name" value="RVT_1"/>
    <property type="match status" value="1"/>
</dbReference>
<keyword evidence="2" id="KW-0808">Transferase</keyword>
<evidence type="ECO:0000256" key="3">
    <source>
        <dbReference type="ARBA" id="ARBA00022695"/>
    </source>
</evidence>
<dbReference type="InterPro" id="IPR000477">
    <property type="entry name" value="RT_dom"/>
</dbReference>
<dbReference type="Gene3D" id="3.30.70.270">
    <property type="match status" value="1"/>
</dbReference>
<keyword evidence="10" id="KW-1185">Reference proteome</keyword>
<feature type="domain" description="Reverse transcriptase" evidence="8">
    <location>
        <begin position="127"/>
        <end position="280"/>
    </location>
</feature>
<dbReference type="STRING" id="400727.A0A2T7PG93"/>
<evidence type="ECO:0000256" key="2">
    <source>
        <dbReference type="ARBA" id="ARBA00022679"/>
    </source>
</evidence>
<dbReference type="PANTHER" id="PTHR24559:SF435">
    <property type="entry name" value="RIBONUCLEASE H"/>
    <property type="match status" value="1"/>
</dbReference>
<keyword evidence="3" id="KW-0548">Nucleotidyltransferase</keyword>
<organism evidence="9 10">
    <name type="scientific">Pomacea canaliculata</name>
    <name type="common">Golden apple snail</name>
    <dbReference type="NCBI Taxonomy" id="400727"/>
    <lineage>
        <taxon>Eukaryota</taxon>
        <taxon>Metazoa</taxon>
        <taxon>Spiralia</taxon>
        <taxon>Lophotrochozoa</taxon>
        <taxon>Mollusca</taxon>
        <taxon>Gastropoda</taxon>
        <taxon>Caenogastropoda</taxon>
        <taxon>Architaenioglossa</taxon>
        <taxon>Ampullarioidea</taxon>
        <taxon>Ampullariidae</taxon>
        <taxon>Pomacea</taxon>
    </lineage>
</organism>
<keyword evidence="5" id="KW-0255">Endonuclease</keyword>
<dbReference type="Proteomes" id="UP000245119">
    <property type="component" value="Linkage Group LG4"/>
</dbReference>
<dbReference type="GO" id="GO:0006508">
    <property type="term" value="P:proteolysis"/>
    <property type="evidence" value="ECO:0007669"/>
    <property type="project" value="UniProtKB-KW"/>
</dbReference>
<dbReference type="GO" id="GO:0003964">
    <property type="term" value="F:RNA-directed DNA polymerase activity"/>
    <property type="evidence" value="ECO:0007669"/>
    <property type="project" value="UniProtKB-KW"/>
</dbReference>
<accession>A0A2T7PG93</accession>
<dbReference type="PANTHER" id="PTHR24559">
    <property type="entry name" value="TRANSPOSON TY3-I GAG-POL POLYPROTEIN"/>
    <property type="match status" value="1"/>
</dbReference>
<dbReference type="CDD" id="cd01647">
    <property type="entry name" value="RT_LTR"/>
    <property type="match status" value="1"/>
</dbReference>
<dbReference type="InterPro" id="IPR043502">
    <property type="entry name" value="DNA/RNA_pol_sf"/>
</dbReference>
<keyword evidence="7" id="KW-0695">RNA-directed DNA polymerase</keyword>
<dbReference type="PROSITE" id="PS50878">
    <property type="entry name" value="RT_POL"/>
    <property type="match status" value="1"/>
</dbReference>
<evidence type="ECO:0000256" key="7">
    <source>
        <dbReference type="ARBA" id="ARBA00022918"/>
    </source>
</evidence>
<name>A0A2T7PG93_POMCA</name>
<dbReference type="GO" id="GO:0008233">
    <property type="term" value="F:peptidase activity"/>
    <property type="evidence" value="ECO:0007669"/>
    <property type="project" value="UniProtKB-KW"/>
</dbReference>
<comment type="caution">
    <text evidence="9">The sequence shown here is derived from an EMBL/GenBank/DDBJ whole genome shotgun (WGS) entry which is preliminary data.</text>
</comment>
<proteinExistence type="predicted"/>
<dbReference type="AlphaFoldDB" id="A0A2T7PG93"/>
<dbReference type="FunFam" id="3.10.10.10:FF:000007">
    <property type="entry name" value="Retrovirus-related Pol polyprotein from transposon 17.6-like Protein"/>
    <property type="match status" value="1"/>
</dbReference>
<dbReference type="InterPro" id="IPR043128">
    <property type="entry name" value="Rev_trsase/Diguanyl_cyclase"/>
</dbReference>
<dbReference type="SUPFAM" id="SSF56672">
    <property type="entry name" value="DNA/RNA polymerases"/>
    <property type="match status" value="1"/>
</dbReference>
<evidence type="ECO:0000256" key="4">
    <source>
        <dbReference type="ARBA" id="ARBA00022722"/>
    </source>
</evidence>
<evidence type="ECO:0000313" key="10">
    <source>
        <dbReference type="Proteomes" id="UP000245119"/>
    </source>
</evidence>
<evidence type="ECO:0000256" key="6">
    <source>
        <dbReference type="ARBA" id="ARBA00022801"/>
    </source>
</evidence>
<reference evidence="9 10" key="1">
    <citation type="submission" date="2018-04" db="EMBL/GenBank/DDBJ databases">
        <title>The genome of golden apple snail Pomacea canaliculata provides insight into stress tolerance and invasive adaptation.</title>
        <authorList>
            <person name="Liu C."/>
            <person name="Liu B."/>
            <person name="Ren Y."/>
            <person name="Zhang Y."/>
            <person name="Wang H."/>
            <person name="Li S."/>
            <person name="Jiang F."/>
            <person name="Yin L."/>
            <person name="Zhang G."/>
            <person name="Qian W."/>
            <person name="Fan W."/>
        </authorList>
    </citation>
    <scope>NUCLEOTIDE SEQUENCE [LARGE SCALE GENOMIC DNA]</scope>
    <source>
        <strain evidence="9">SZHN2017</strain>
        <tissue evidence="9">Muscle</tissue>
    </source>
</reference>
<keyword evidence="4" id="KW-0540">Nuclease</keyword>
<gene>
    <name evidence="9" type="ORF">C0Q70_07878</name>
</gene>
<sequence length="280" mass="32053">MTDVRGIVRHGAIINKDAVLIQEPTLEALPDGVTHCNANHVEEEKNSVPELSCTFRFGANVNQTWKDRFTNKLLTFTDVFNEKEFDFNMTDVVHDIELTPGPSITERPRPIPPQDLEEVRQHVQQLLHARIIKPSTTSFASPIVLVRKNRALRMCVDYRRVNARTVRNSYSLPKIEQLFLTLSGAKVFTSIDLSKAYYQVPLSEQAKKISAFTTPFGLYEFHRLPFGLVNAPMTFQRLMDCCLSDMNLAELIIFLDDILIHGNNLQQLEDRTIKALERVR</sequence>
<evidence type="ECO:0000256" key="1">
    <source>
        <dbReference type="ARBA" id="ARBA00022670"/>
    </source>
</evidence>
<dbReference type="OrthoDB" id="10062030at2759"/>
<evidence type="ECO:0000313" key="9">
    <source>
        <dbReference type="EMBL" id="PVD32442.1"/>
    </source>
</evidence>
<dbReference type="GO" id="GO:0004519">
    <property type="term" value="F:endonuclease activity"/>
    <property type="evidence" value="ECO:0007669"/>
    <property type="project" value="UniProtKB-KW"/>
</dbReference>
<dbReference type="EMBL" id="PZQS01000004">
    <property type="protein sequence ID" value="PVD32442.1"/>
    <property type="molecule type" value="Genomic_DNA"/>
</dbReference>
<protein>
    <recommendedName>
        <fullName evidence="8">Reverse transcriptase domain-containing protein</fullName>
    </recommendedName>
</protein>
<evidence type="ECO:0000259" key="8">
    <source>
        <dbReference type="PROSITE" id="PS50878"/>
    </source>
</evidence>
<keyword evidence="6" id="KW-0378">Hydrolase</keyword>
<keyword evidence="1" id="KW-0645">Protease</keyword>